<dbReference type="GO" id="GO:0006814">
    <property type="term" value="P:sodium ion transport"/>
    <property type="evidence" value="ECO:0007669"/>
    <property type="project" value="UniProtKB-KW"/>
</dbReference>
<evidence type="ECO:0000256" key="3">
    <source>
        <dbReference type="ARBA" id="ARBA00022448"/>
    </source>
</evidence>
<evidence type="ECO:0000313" key="15">
    <source>
        <dbReference type="Proteomes" id="UP000504634"/>
    </source>
</evidence>
<name>A0A6J2UF40_DROLE</name>
<evidence type="ECO:0000313" key="16">
    <source>
        <dbReference type="RefSeq" id="XP_030385732.1"/>
    </source>
</evidence>
<feature type="transmembrane region" description="Helical" evidence="13">
    <location>
        <begin position="251"/>
        <end position="273"/>
    </location>
</feature>
<dbReference type="Gene3D" id="1.20.1250.20">
    <property type="entry name" value="MFS general substrate transporter like domains"/>
    <property type="match status" value="2"/>
</dbReference>
<comment type="function">
    <text evidence="11">May be an inorganic phosphate cotransporter.</text>
</comment>
<dbReference type="Proteomes" id="UP000504634">
    <property type="component" value="Unplaced"/>
</dbReference>
<dbReference type="InterPro" id="IPR011701">
    <property type="entry name" value="MFS"/>
</dbReference>
<comment type="subcellular location">
    <subcellularLocation>
        <location evidence="1">Membrane</location>
        <topology evidence="1">Multi-pass membrane protein</topology>
    </subcellularLocation>
</comment>
<dbReference type="FunFam" id="1.20.1250.20:FF:000003">
    <property type="entry name" value="Solute carrier family 17 member 3"/>
    <property type="match status" value="1"/>
</dbReference>
<accession>A0A6J2UF40</accession>
<evidence type="ECO:0000256" key="13">
    <source>
        <dbReference type="SAM" id="Phobius"/>
    </source>
</evidence>
<protein>
    <recommendedName>
        <fullName evidence="12">Putative inorganic phosphate cotransporter</fullName>
    </recommendedName>
</protein>
<feature type="transmembrane region" description="Helical" evidence="13">
    <location>
        <begin position="21"/>
        <end position="47"/>
    </location>
</feature>
<evidence type="ECO:0000256" key="4">
    <source>
        <dbReference type="ARBA" id="ARBA00022692"/>
    </source>
</evidence>
<dbReference type="SUPFAM" id="SSF103473">
    <property type="entry name" value="MFS general substrate transporter"/>
    <property type="match status" value="1"/>
</dbReference>
<keyword evidence="10" id="KW-0739">Sodium transport</keyword>
<dbReference type="GeneID" id="115632642"/>
<evidence type="ECO:0000256" key="5">
    <source>
        <dbReference type="ARBA" id="ARBA00022847"/>
    </source>
</evidence>
<feature type="transmembrane region" description="Helical" evidence="13">
    <location>
        <begin position="421"/>
        <end position="443"/>
    </location>
</feature>
<dbReference type="GO" id="GO:0006820">
    <property type="term" value="P:monoatomic anion transport"/>
    <property type="evidence" value="ECO:0007669"/>
    <property type="project" value="TreeGrafter"/>
</dbReference>
<feature type="transmembrane region" description="Helical" evidence="13">
    <location>
        <begin position="293"/>
        <end position="314"/>
    </location>
</feature>
<feature type="transmembrane region" description="Helical" evidence="13">
    <location>
        <begin position="188"/>
        <end position="209"/>
    </location>
</feature>
<dbReference type="GO" id="GO:0016020">
    <property type="term" value="C:membrane"/>
    <property type="evidence" value="ECO:0007669"/>
    <property type="project" value="UniProtKB-SubCell"/>
</dbReference>
<feature type="transmembrane region" description="Helical" evidence="13">
    <location>
        <begin position="326"/>
        <end position="346"/>
    </location>
</feature>
<evidence type="ECO:0000256" key="6">
    <source>
        <dbReference type="ARBA" id="ARBA00022989"/>
    </source>
</evidence>
<dbReference type="Pfam" id="PF07690">
    <property type="entry name" value="MFS_1"/>
    <property type="match status" value="1"/>
</dbReference>
<organism evidence="15 16">
    <name type="scientific">Drosophila lebanonensis</name>
    <name type="common">Fruit fly</name>
    <name type="synonym">Scaptodrosophila lebanonensis</name>
    <dbReference type="NCBI Taxonomy" id="7225"/>
    <lineage>
        <taxon>Eukaryota</taxon>
        <taxon>Metazoa</taxon>
        <taxon>Ecdysozoa</taxon>
        <taxon>Arthropoda</taxon>
        <taxon>Hexapoda</taxon>
        <taxon>Insecta</taxon>
        <taxon>Pterygota</taxon>
        <taxon>Neoptera</taxon>
        <taxon>Endopterygota</taxon>
        <taxon>Diptera</taxon>
        <taxon>Brachycera</taxon>
        <taxon>Muscomorpha</taxon>
        <taxon>Ephydroidea</taxon>
        <taxon>Drosophilidae</taxon>
        <taxon>Scaptodrosophila</taxon>
    </lineage>
</organism>
<dbReference type="AlphaFoldDB" id="A0A6J2UF40"/>
<keyword evidence="3" id="KW-0813">Transport</keyword>
<dbReference type="PANTHER" id="PTHR11662">
    <property type="entry name" value="SOLUTE CARRIER FAMILY 17"/>
    <property type="match status" value="1"/>
</dbReference>
<dbReference type="OrthoDB" id="2985014at2759"/>
<dbReference type="FunFam" id="1.20.1250.20:FF:000144">
    <property type="entry name" value="Picot, isoform B"/>
    <property type="match status" value="1"/>
</dbReference>
<evidence type="ECO:0000256" key="2">
    <source>
        <dbReference type="ARBA" id="ARBA00008586"/>
    </source>
</evidence>
<keyword evidence="6 13" id="KW-1133">Transmembrane helix</keyword>
<evidence type="ECO:0000256" key="9">
    <source>
        <dbReference type="ARBA" id="ARBA00023136"/>
    </source>
</evidence>
<keyword evidence="7" id="KW-0915">Sodium</keyword>
<dbReference type="RefSeq" id="XP_030385732.1">
    <property type="nucleotide sequence ID" value="XM_030529872.1"/>
</dbReference>
<keyword evidence="8" id="KW-0406">Ion transport</keyword>
<feature type="transmembrane region" description="Helical" evidence="13">
    <location>
        <begin position="97"/>
        <end position="116"/>
    </location>
</feature>
<evidence type="ECO:0000256" key="8">
    <source>
        <dbReference type="ARBA" id="ARBA00023065"/>
    </source>
</evidence>
<comment type="similarity">
    <text evidence="2">Belongs to the major facilitator superfamily. Sodium/anion cotransporter family.</text>
</comment>
<feature type="transmembrane region" description="Helical" evidence="13">
    <location>
        <begin position="352"/>
        <end position="375"/>
    </location>
</feature>
<dbReference type="InterPro" id="IPR050382">
    <property type="entry name" value="MFS_Na/Anion_cotransporter"/>
</dbReference>
<feature type="domain" description="Major facilitator superfamily (MFS) profile" evidence="14">
    <location>
        <begin position="25"/>
        <end position="452"/>
    </location>
</feature>
<reference evidence="16" key="1">
    <citation type="submission" date="2025-08" db="UniProtKB">
        <authorList>
            <consortium name="RefSeq"/>
        </authorList>
    </citation>
    <scope>IDENTIFICATION</scope>
    <source>
        <strain evidence="16">11010-0011.00</strain>
        <tissue evidence="16">Whole body</tissue>
    </source>
</reference>
<keyword evidence="5" id="KW-0769">Symport</keyword>
<dbReference type="InterPro" id="IPR020846">
    <property type="entry name" value="MFS_dom"/>
</dbReference>
<evidence type="ECO:0000256" key="7">
    <source>
        <dbReference type="ARBA" id="ARBA00023053"/>
    </source>
</evidence>
<evidence type="ECO:0000256" key="1">
    <source>
        <dbReference type="ARBA" id="ARBA00004141"/>
    </source>
</evidence>
<dbReference type="PROSITE" id="PS50850">
    <property type="entry name" value="MFS"/>
    <property type="match status" value="1"/>
</dbReference>
<dbReference type="PANTHER" id="PTHR11662:SF280">
    <property type="entry name" value="FI21844P1-RELATED"/>
    <property type="match status" value="1"/>
</dbReference>
<keyword evidence="15" id="KW-1185">Reference proteome</keyword>
<keyword evidence="4 13" id="KW-0812">Transmembrane</keyword>
<evidence type="ECO:0000256" key="12">
    <source>
        <dbReference type="ARBA" id="ARBA00068450"/>
    </source>
</evidence>
<evidence type="ECO:0000259" key="14">
    <source>
        <dbReference type="PROSITE" id="PS50850"/>
    </source>
</evidence>
<feature type="transmembrane region" description="Helical" evidence="13">
    <location>
        <begin position="387"/>
        <end position="409"/>
    </location>
</feature>
<sequence length="465" mass="51448">MYDQQLRMSVNQSPVLGIRHLQALLIFLGIASLYMQRHNVGISIVAMTNANATNTDFPEFAWSEKQQALVLSSFYWGYILTRYLGEYFSRLFGVKRVMFWSAMGSAVLSLATAFCVKLGDGWTSYCAVRFLQGLFQALTADCVDQHLVRWCPSKEHSRLSALSYTGAEFGSVLAMLISGIVARSSWGWPGISYVAAGFGFVWCLLWFVFSTNYPKQSRFIGQPELEYIESTRDVEGEGTPTPWRTILMSSAVWGLILGRCTIKWGLSTLQALLPSYMVGVLQLDMLSIALYSALPFLAMWSMVYVYMVIADFVLERKWLNPKTLRRLLNTSASWISASTLLAIGFVDGEQTASAIVLMTISVGVNSGAIIGSTIDSMNLSPSHASRLMSFVNTAVSTVPILTPLVFSAVLDSNNNRSQWQIVFLVASVILFIGNGLLLLKGLFDFVATKVKKRFDAAVDLSLKVA</sequence>
<feature type="transmembrane region" description="Helical" evidence="13">
    <location>
        <begin position="161"/>
        <end position="182"/>
    </location>
</feature>
<dbReference type="GO" id="GO:0015293">
    <property type="term" value="F:symporter activity"/>
    <property type="evidence" value="ECO:0007669"/>
    <property type="project" value="UniProtKB-KW"/>
</dbReference>
<keyword evidence="9 13" id="KW-0472">Membrane</keyword>
<gene>
    <name evidence="16" type="primary">LOC115632642</name>
</gene>
<evidence type="ECO:0000256" key="10">
    <source>
        <dbReference type="ARBA" id="ARBA00023201"/>
    </source>
</evidence>
<proteinExistence type="inferred from homology"/>
<evidence type="ECO:0000256" key="11">
    <source>
        <dbReference type="ARBA" id="ARBA00054632"/>
    </source>
</evidence>
<dbReference type="InterPro" id="IPR036259">
    <property type="entry name" value="MFS_trans_sf"/>
</dbReference>